<dbReference type="InterPro" id="IPR050321">
    <property type="entry name" value="Glycosyltr_2/OpgH_subfam"/>
</dbReference>
<evidence type="ECO:0000256" key="4">
    <source>
        <dbReference type="ARBA" id="ARBA00022692"/>
    </source>
</evidence>
<evidence type="ECO:0000256" key="3">
    <source>
        <dbReference type="ARBA" id="ARBA00022679"/>
    </source>
</evidence>
<feature type="transmembrane region" description="Helical" evidence="7">
    <location>
        <begin position="385"/>
        <end position="404"/>
    </location>
</feature>
<keyword evidence="5 7" id="KW-1133">Transmembrane helix</keyword>
<proteinExistence type="predicted"/>
<feature type="transmembrane region" description="Helical" evidence="7">
    <location>
        <begin position="67"/>
        <end position="89"/>
    </location>
</feature>
<dbReference type="PANTHER" id="PTHR43867:SF2">
    <property type="entry name" value="CELLULOSE SYNTHASE CATALYTIC SUBUNIT A [UDP-FORMING]"/>
    <property type="match status" value="1"/>
</dbReference>
<dbReference type="Proteomes" id="UP001322138">
    <property type="component" value="Unassembled WGS sequence"/>
</dbReference>
<dbReference type="CDD" id="cd06421">
    <property type="entry name" value="CESA_CelA_like"/>
    <property type="match status" value="1"/>
</dbReference>
<evidence type="ECO:0000256" key="6">
    <source>
        <dbReference type="ARBA" id="ARBA00023136"/>
    </source>
</evidence>
<accession>A0ABR0G0W2</accession>
<comment type="caution">
    <text evidence="9">The sequence shown here is derived from an EMBL/GenBank/DDBJ whole genome shotgun (WGS) entry which is preliminary data.</text>
</comment>
<dbReference type="SUPFAM" id="SSF53448">
    <property type="entry name" value="Nucleotide-diphospho-sugar transferases"/>
    <property type="match status" value="1"/>
</dbReference>
<dbReference type="PANTHER" id="PTHR43867">
    <property type="entry name" value="CELLULOSE SYNTHASE CATALYTIC SUBUNIT A [UDP-FORMING]"/>
    <property type="match status" value="1"/>
</dbReference>
<evidence type="ECO:0000256" key="1">
    <source>
        <dbReference type="ARBA" id="ARBA00004141"/>
    </source>
</evidence>
<evidence type="ECO:0000313" key="9">
    <source>
        <dbReference type="EMBL" id="KAK4649373.1"/>
    </source>
</evidence>
<reference evidence="9 10" key="1">
    <citation type="journal article" date="2023" name="bioRxiv">
        <title>High-quality genome assemblies of four members of thePodospora anserinaspecies complex.</title>
        <authorList>
            <person name="Ament-Velasquez S.L."/>
            <person name="Vogan A.A."/>
            <person name="Wallerman O."/>
            <person name="Hartmann F."/>
            <person name="Gautier V."/>
            <person name="Silar P."/>
            <person name="Giraud T."/>
            <person name="Johannesson H."/>
        </authorList>
    </citation>
    <scope>NUCLEOTIDE SEQUENCE [LARGE SCALE GENOMIC DNA]</scope>
    <source>
        <strain evidence="9 10">CBS 112042</strain>
    </source>
</reference>
<keyword evidence="2" id="KW-0328">Glycosyltransferase</keyword>
<feature type="transmembrane region" description="Helical" evidence="7">
    <location>
        <begin position="416"/>
        <end position="442"/>
    </location>
</feature>
<keyword evidence="3" id="KW-0808">Transferase</keyword>
<name>A0ABR0G0W2_9PEZI</name>
<feature type="transmembrane region" description="Helical" evidence="7">
    <location>
        <begin position="612"/>
        <end position="632"/>
    </location>
</feature>
<evidence type="ECO:0000256" key="7">
    <source>
        <dbReference type="SAM" id="Phobius"/>
    </source>
</evidence>
<evidence type="ECO:0000259" key="8">
    <source>
        <dbReference type="Pfam" id="PF00535"/>
    </source>
</evidence>
<dbReference type="InterPro" id="IPR001173">
    <property type="entry name" value="Glyco_trans_2-like"/>
</dbReference>
<evidence type="ECO:0000313" key="10">
    <source>
        <dbReference type="Proteomes" id="UP001322138"/>
    </source>
</evidence>
<dbReference type="Pfam" id="PF00535">
    <property type="entry name" value="Glycos_transf_2"/>
    <property type="match status" value="1"/>
</dbReference>
<dbReference type="GeneID" id="87894595"/>
<gene>
    <name evidence="9" type="ORF">QC761_118300</name>
</gene>
<feature type="transmembrane region" description="Helical" evidence="7">
    <location>
        <begin position="25"/>
        <end position="47"/>
    </location>
</feature>
<evidence type="ECO:0000256" key="2">
    <source>
        <dbReference type="ARBA" id="ARBA00022676"/>
    </source>
</evidence>
<sequence length="633" mass="71810">MVVTEIGNDEEYDQIQSNFRPVRRFLTRFVFLTAIIPCLLLLWASKIQGEILWALGQDGSLGGVKLYLAWFAFAIEGLWSADAIAASLVKAASLFARYRPRLRLLGDNVPCVDIIIPVCNEKLDIIQDTVRATLNIDYPAHRFRVIVSDDGRNQKLEAWVLQLAADTSNLYYTARVKYGPAGYKAGNLNHAITVSDTLPGGRAELVAGLDADMIPEKRWLRACVAHLIRDPKMGVVCPAQLFYNVPENDPLNQQSSINWLCMDIIRDHAGLGWNLGSGWVVRREAVDDIGGFPTDCLVEDIYSSMLQMAEGWRSAYLAESLQYGLVPETYAAHVKQFARWQYIGGAQMFVNFKGYLSSKLTKRMTLAAKLVGFSSGINVHAKAQLATVFMLLTPFVFLTGTHLIYWRDEAEMKLLLRLYCAIVLTRYLHDCHIGVMAGYRVAVMETGMMRYMSHYYTVAWFKTFFLGKPDGFTPTGSIANSLQERNPARRAPFRERLRHILFDCGAWVQLSVVLAFASCASLQTFRVLGPHWMSGNWVFNRDMWVELLKTVAWPSHLWFPTMLGCLTPLRYALRPPSVPERDRLLGKREENGARYPTEEAKHVRWSLFEVDFVVLYTLFMGYVAAVFVGSWWL</sequence>
<keyword evidence="4 7" id="KW-0812">Transmembrane</keyword>
<dbReference type="Gene3D" id="3.90.550.10">
    <property type="entry name" value="Spore Coat Polysaccharide Biosynthesis Protein SpsA, Chain A"/>
    <property type="match status" value="1"/>
</dbReference>
<organism evidence="9 10">
    <name type="scientific">Podospora bellae-mahoneyi</name>
    <dbReference type="NCBI Taxonomy" id="2093777"/>
    <lineage>
        <taxon>Eukaryota</taxon>
        <taxon>Fungi</taxon>
        <taxon>Dikarya</taxon>
        <taxon>Ascomycota</taxon>
        <taxon>Pezizomycotina</taxon>
        <taxon>Sordariomycetes</taxon>
        <taxon>Sordariomycetidae</taxon>
        <taxon>Sordariales</taxon>
        <taxon>Podosporaceae</taxon>
        <taxon>Podospora</taxon>
    </lineage>
</organism>
<dbReference type="InterPro" id="IPR029044">
    <property type="entry name" value="Nucleotide-diphossugar_trans"/>
</dbReference>
<feature type="domain" description="Glycosyltransferase 2-like" evidence="8">
    <location>
        <begin position="114"/>
        <end position="289"/>
    </location>
</feature>
<keyword evidence="10" id="KW-1185">Reference proteome</keyword>
<dbReference type="EMBL" id="JAFFGZ010000001">
    <property type="protein sequence ID" value="KAK4649373.1"/>
    <property type="molecule type" value="Genomic_DNA"/>
</dbReference>
<keyword evidence="6 7" id="KW-0472">Membrane</keyword>
<dbReference type="RefSeq" id="XP_062738348.1">
    <property type="nucleotide sequence ID" value="XM_062875113.1"/>
</dbReference>
<evidence type="ECO:0000256" key="5">
    <source>
        <dbReference type="ARBA" id="ARBA00022989"/>
    </source>
</evidence>
<comment type="subcellular location">
    <subcellularLocation>
        <location evidence="1">Membrane</location>
        <topology evidence="1">Multi-pass membrane protein</topology>
    </subcellularLocation>
</comment>
<protein>
    <recommendedName>
        <fullName evidence="8">Glycosyltransferase 2-like domain-containing protein</fullName>
    </recommendedName>
</protein>